<protein>
    <submittedName>
        <fullName evidence="1">Uncharacterized protein</fullName>
    </submittedName>
</protein>
<sequence length="49" mass="5716">MRTKTSAMFYNFLREMSNVLKCYYTQVTLKGAQLFSTCNHQHQSTYTAA</sequence>
<dbReference type="EMBL" id="HACG01026971">
    <property type="protein sequence ID" value="CEK73836.1"/>
    <property type="molecule type" value="Transcribed_RNA"/>
</dbReference>
<gene>
    <name evidence="1" type="primary">ORF88480</name>
</gene>
<organism evidence="1">
    <name type="scientific">Arion vulgaris</name>
    <dbReference type="NCBI Taxonomy" id="1028688"/>
    <lineage>
        <taxon>Eukaryota</taxon>
        <taxon>Metazoa</taxon>
        <taxon>Spiralia</taxon>
        <taxon>Lophotrochozoa</taxon>
        <taxon>Mollusca</taxon>
        <taxon>Gastropoda</taxon>
        <taxon>Heterobranchia</taxon>
        <taxon>Euthyneura</taxon>
        <taxon>Panpulmonata</taxon>
        <taxon>Eupulmonata</taxon>
        <taxon>Stylommatophora</taxon>
        <taxon>Helicina</taxon>
        <taxon>Arionoidea</taxon>
        <taxon>Arionidae</taxon>
        <taxon>Arion</taxon>
    </lineage>
</organism>
<accession>A0A0B7A157</accession>
<evidence type="ECO:0000313" key="1">
    <source>
        <dbReference type="EMBL" id="CEK73836.1"/>
    </source>
</evidence>
<reference evidence="1" key="1">
    <citation type="submission" date="2014-12" db="EMBL/GenBank/DDBJ databases">
        <title>Insight into the proteome of Arion vulgaris.</title>
        <authorList>
            <person name="Aradska J."/>
            <person name="Bulat T."/>
            <person name="Smidak R."/>
            <person name="Sarate P."/>
            <person name="Gangsoo J."/>
            <person name="Sialana F."/>
            <person name="Bilban M."/>
            <person name="Lubec G."/>
        </authorList>
    </citation>
    <scope>NUCLEOTIDE SEQUENCE</scope>
    <source>
        <tissue evidence="1">Skin</tissue>
    </source>
</reference>
<proteinExistence type="predicted"/>
<name>A0A0B7A157_9EUPU</name>
<dbReference type="AlphaFoldDB" id="A0A0B7A157"/>